<proteinExistence type="inferred from homology"/>
<dbReference type="EMBL" id="DMUP01000037">
    <property type="protein sequence ID" value="HAR55456.1"/>
    <property type="molecule type" value="Genomic_DNA"/>
</dbReference>
<dbReference type="PROSITE" id="PS00662">
    <property type="entry name" value="T2SP_E"/>
    <property type="match status" value="1"/>
</dbReference>
<dbReference type="SUPFAM" id="SSF52540">
    <property type="entry name" value="P-loop containing nucleoside triphosphate hydrolases"/>
    <property type="match status" value="1"/>
</dbReference>
<dbReference type="SMART" id="SM00382">
    <property type="entry name" value="AAA"/>
    <property type="match status" value="1"/>
</dbReference>
<keyword evidence="2" id="KW-0547">Nucleotide-binding</keyword>
<keyword evidence="3" id="KW-0067">ATP-binding</keyword>
<sequence>MRGRSRAMIVAHHIGSYWHTELPANSSTCQRLISQLGLPEGSLTELIDTQHGLILILTRDAWPQRDTITFRLKAMNAKSILCVYARTQSTVHLSAVNAQSVLANARRLNASDIHIESLREGGRIRLRIQGRLIEQRRLSQHDVDTLVAQLKVMAEVDVTESKQPQDGRIDLELPDLSARFRLNSCPGNRGESLVIRCLYSAEQLPSLHQLGFTDRQFHHLIKQLSSAIGLILVSGPTGSGKSTTMYSIIKQLSESGLRVCSVEDPIEVELDGILQTQVHSQRNLSFAKVLRAFLRQDPDVIMIGEIRDAETAKIAVQAALTGHLVIASIHADTAIDVIRRLVQLGAQQTDVTAALRLLISQRLLAQAQGGVKVIFELLPWPERLRGYSESLAQTHRDTILKHYQLPSLQALIQASYRSHEDERFSTL</sequence>
<comment type="caution">
    <text evidence="5">The sequence shown here is derived from an EMBL/GenBank/DDBJ whole genome shotgun (WGS) entry which is preliminary data.</text>
</comment>
<name>A0A348WLP4_9GAMM</name>
<reference evidence="5 6" key="1">
    <citation type="journal article" date="2018" name="Nat. Biotechnol.">
        <title>A standardized bacterial taxonomy based on genome phylogeny substantially revises the tree of life.</title>
        <authorList>
            <person name="Parks D.H."/>
            <person name="Chuvochina M."/>
            <person name="Waite D.W."/>
            <person name="Rinke C."/>
            <person name="Skarshewski A."/>
            <person name="Chaumeil P.A."/>
            <person name="Hugenholtz P."/>
        </authorList>
    </citation>
    <scope>NUCLEOTIDE SEQUENCE [LARGE SCALE GENOMIC DNA]</scope>
    <source>
        <strain evidence="5">UBA9360</strain>
    </source>
</reference>
<comment type="similarity">
    <text evidence="1">Belongs to the GSP E family.</text>
</comment>
<feature type="domain" description="Bacterial type II secretion system protein E" evidence="4">
    <location>
        <begin position="294"/>
        <end position="308"/>
    </location>
</feature>
<organism evidence="5 6">
    <name type="scientific">Idiomarina baltica</name>
    <dbReference type="NCBI Taxonomy" id="190892"/>
    <lineage>
        <taxon>Bacteria</taxon>
        <taxon>Pseudomonadati</taxon>
        <taxon>Pseudomonadota</taxon>
        <taxon>Gammaproteobacteria</taxon>
        <taxon>Alteromonadales</taxon>
        <taxon>Idiomarinaceae</taxon>
        <taxon>Idiomarina</taxon>
    </lineage>
</organism>
<dbReference type="GO" id="GO:0005524">
    <property type="term" value="F:ATP binding"/>
    <property type="evidence" value="ECO:0007669"/>
    <property type="project" value="UniProtKB-KW"/>
</dbReference>
<evidence type="ECO:0000259" key="4">
    <source>
        <dbReference type="PROSITE" id="PS00662"/>
    </source>
</evidence>
<gene>
    <name evidence="5" type="ORF">DCR58_01580</name>
</gene>
<dbReference type="Gene3D" id="3.30.450.90">
    <property type="match status" value="1"/>
</dbReference>
<dbReference type="GO" id="GO:0005886">
    <property type="term" value="C:plasma membrane"/>
    <property type="evidence" value="ECO:0007669"/>
    <property type="project" value="TreeGrafter"/>
</dbReference>
<dbReference type="PANTHER" id="PTHR30258:SF2">
    <property type="entry name" value="COMG OPERON PROTEIN 1"/>
    <property type="match status" value="1"/>
</dbReference>
<protein>
    <recommendedName>
        <fullName evidence="4">Bacterial type II secretion system protein E domain-containing protein</fullName>
    </recommendedName>
</protein>
<evidence type="ECO:0000256" key="1">
    <source>
        <dbReference type="ARBA" id="ARBA00006611"/>
    </source>
</evidence>
<dbReference type="STRING" id="314276.OS145_05135"/>
<evidence type="ECO:0000256" key="3">
    <source>
        <dbReference type="ARBA" id="ARBA00022840"/>
    </source>
</evidence>
<dbReference type="Gene3D" id="3.40.50.300">
    <property type="entry name" value="P-loop containing nucleotide triphosphate hydrolases"/>
    <property type="match status" value="1"/>
</dbReference>
<dbReference type="Pfam" id="PF00437">
    <property type="entry name" value="T2SSE"/>
    <property type="match status" value="1"/>
</dbReference>
<evidence type="ECO:0000313" key="5">
    <source>
        <dbReference type="EMBL" id="HAR55456.1"/>
    </source>
</evidence>
<dbReference type="Proteomes" id="UP000262878">
    <property type="component" value="Unassembled WGS sequence"/>
</dbReference>
<dbReference type="InterPro" id="IPR001482">
    <property type="entry name" value="T2SS/T4SS_dom"/>
</dbReference>
<evidence type="ECO:0000313" key="6">
    <source>
        <dbReference type="Proteomes" id="UP000262878"/>
    </source>
</evidence>
<accession>A0A348WLP4</accession>
<dbReference type="GO" id="GO:0016887">
    <property type="term" value="F:ATP hydrolysis activity"/>
    <property type="evidence" value="ECO:0007669"/>
    <property type="project" value="TreeGrafter"/>
</dbReference>
<dbReference type="AlphaFoldDB" id="A0A348WLP4"/>
<evidence type="ECO:0000256" key="2">
    <source>
        <dbReference type="ARBA" id="ARBA00022741"/>
    </source>
</evidence>
<dbReference type="CDD" id="cd01129">
    <property type="entry name" value="PulE-GspE-like"/>
    <property type="match status" value="1"/>
</dbReference>
<dbReference type="PANTHER" id="PTHR30258">
    <property type="entry name" value="TYPE II SECRETION SYSTEM PROTEIN GSPE-RELATED"/>
    <property type="match status" value="1"/>
</dbReference>
<dbReference type="InterPro" id="IPR003593">
    <property type="entry name" value="AAA+_ATPase"/>
</dbReference>
<dbReference type="InterPro" id="IPR027417">
    <property type="entry name" value="P-loop_NTPase"/>
</dbReference>